<dbReference type="Proteomes" id="UP000693970">
    <property type="component" value="Unassembled WGS sequence"/>
</dbReference>
<evidence type="ECO:0000313" key="3">
    <source>
        <dbReference type="EMBL" id="KAG7362826.1"/>
    </source>
</evidence>
<reference evidence="3" key="1">
    <citation type="journal article" date="2021" name="Sci. Rep.">
        <title>Diploid genomic architecture of Nitzschia inconspicua, an elite biomass production diatom.</title>
        <authorList>
            <person name="Oliver A."/>
            <person name="Podell S."/>
            <person name="Pinowska A."/>
            <person name="Traller J.C."/>
            <person name="Smith S.R."/>
            <person name="McClure R."/>
            <person name="Beliaev A."/>
            <person name="Bohutskyi P."/>
            <person name="Hill E.A."/>
            <person name="Rabines A."/>
            <person name="Zheng H."/>
            <person name="Allen L.Z."/>
            <person name="Kuo A."/>
            <person name="Grigoriev I.V."/>
            <person name="Allen A.E."/>
            <person name="Hazlebeck D."/>
            <person name="Allen E.E."/>
        </authorList>
    </citation>
    <scope>NUCLEOTIDE SEQUENCE</scope>
    <source>
        <strain evidence="3">Hildebrandi</strain>
    </source>
</reference>
<evidence type="ECO:0000259" key="2">
    <source>
        <dbReference type="PROSITE" id="PS50090"/>
    </source>
</evidence>
<dbReference type="InterPro" id="IPR001005">
    <property type="entry name" value="SANT/Myb"/>
</dbReference>
<protein>
    <submittedName>
        <fullName evidence="3">Myb-like DNA-binding protein</fullName>
    </submittedName>
</protein>
<sequence>MIEQTVNSSTANSDISAFSVNNGRKNDVISIISHGNTVTRNTIVPTAVETFQTEQRQQDHGTAAAFSDNIAFDISSIRTIGLFDMDPFHQDDGEIAAIQHHFRTGNEIVFHDDSKSGFTSSLTMAKTAPAQSLTARISFIRDEVEEDARSGDEPPRVPPPSSDANTAPRRHDAATMRPWAPEEDSLLHKVIVSHKQDSTGQALFWVLLSRDIFKGTRSPTECRMRFLDFLRAFQASPTIPPLSSPPPSEKAKFMYRTLSLPAITPCQSVKQHISLIVVPEDHPWTQEEDLVIADNFRNLGEKWPDVCQWLSHRTEESIKMRVQQMYAAAGQAKRRRALEKQRREEAERRRSEQEEAERARLLFEECGFAMENSFFAKENLLNWNESTPEHALGAREHANYLHRGEEMEREFFSDDRWMKW</sequence>
<keyword evidence="3" id="KW-0238">DNA-binding</keyword>
<dbReference type="EMBL" id="JAGRRH010000010">
    <property type="protein sequence ID" value="KAG7362826.1"/>
    <property type="molecule type" value="Genomic_DNA"/>
</dbReference>
<dbReference type="SMART" id="SM00717">
    <property type="entry name" value="SANT"/>
    <property type="match status" value="2"/>
</dbReference>
<organism evidence="3 4">
    <name type="scientific">Nitzschia inconspicua</name>
    <dbReference type="NCBI Taxonomy" id="303405"/>
    <lineage>
        <taxon>Eukaryota</taxon>
        <taxon>Sar</taxon>
        <taxon>Stramenopiles</taxon>
        <taxon>Ochrophyta</taxon>
        <taxon>Bacillariophyta</taxon>
        <taxon>Bacillariophyceae</taxon>
        <taxon>Bacillariophycidae</taxon>
        <taxon>Bacillariales</taxon>
        <taxon>Bacillariaceae</taxon>
        <taxon>Nitzschia</taxon>
    </lineage>
</organism>
<feature type="region of interest" description="Disordered" evidence="1">
    <location>
        <begin position="333"/>
        <end position="354"/>
    </location>
</feature>
<feature type="compositionally biased region" description="Basic and acidic residues" evidence="1">
    <location>
        <begin position="338"/>
        <end position="354"/>
    </location>
</feature>
<dbReference type="CDD" id="cd00167">
    <property type="entry name" value="SANT"/>
    <property type="match status" value="1"/>
</dbReference>
<feature type="domain" description="Myb-like" evidence="2">
    <location>
        <begin position="178"/>
        <end position="230"/>
    </location>
</feature>
<name>A0A9K3LL73_9STRA</name>
<dbReference type="AlphaFoldDB" id="A0A9K3LL73"/>
<evidence type="ECO:0000313" key="4">
    <source>
        <dbReference type="Proteomes" id="UP000693970"/>
    </source>
</evidence>
<proteinExistence type="predicted"/>
<comment type="caution">
    <text evidence="3">The sequence shown here is derived from an EMBL/GenBank/DDBJ whole genome shotgun (WGS) entry which is preliminary data.</text>
</comment>
<keyword evidence="4" id="KW-1185">Reference proteome</keyword>
<dbReference type="GO" id="GO:0003677">
    <property type="term" value="F:DNA binding"/>
    <property type="evidence" value="ECO:0007669"/>
    <property type="project" value="UniProtKB-KW"/>
</dbReference>
<feature type="compositionally biased region" description="Basic and acidic residues" evidence="1">
    <location>
        <begin position="145"/>
        <end position="155"/>
    </location>
</feature>
<evidence type="ECO:0000256" key="1">
    <source>
        <dbReference type="SAM" id="MobiDB-lite"/>
    </source>
</evidence>
<dbReference type="PROSITE" id="PS50090">
    <property type="entry name" value="MYB_LIKE"/>
    <property type="match status" value="2"/>
</dbReference>
<reference evidence="3" key="2">
    <citation type="submission" date="2021-04" db="EMBL/GenBank/DDBJ databases">
        <authorList>
            <person name="Podell S."/>
        </authorList>
    </citation>
    <scope>NUCLEOTIDE SEQUENCE</scope>
    <source>
        <strain evidence="3">Hildebrandi</strain>
    </source>
</reference>
<feature type="domain" description="Myb-like" evidence="2">
    <location>
        <begin position="283"/>
        <end position="326"/>
    </location>
</feature>
<accession>A0A9K3LL73</accession>
<feature type="region of interest" description="Disordered" evidence="1">
    <location>
        <begin position="145"/>
        <end position="174"/>
    </location>
</feature>
<gene>
    <name evidence="3" type="ORF">IV203_026186</name>
</gene>